<evidence type="ECO:0000313" key="2">
    <source>
        <dbReference type="EMBL" id="CDI83413.1"/>
    </source>
</evidence>
<feature type="compositionally biased region" description="Basic and acidic residues" evidence="1">
    <location>
        <begin position="61"/>
        <end position="70"/>
    </location>
</feature>
<evidence type="ECO:0000256" key="1">
    <source>
        <dbReference type="SAM" id="MobiDB-lite"/>
    </source>
</evidence>
<sequence>MAVRSASATAVTSPYDPTQLPLGCFTPHSDSQTKRSPAANALPALTIAAAAAIAFPIKRGRNGDASRENENANDSDVAKPGSESAAKDRTAEYDHESTNCLSHGAFATYPWGPVLHGLMLIGSGLEVLQQYFSRLTQQLQGANGGVSAGSLRAENGTKLLWFVLQCHLKIVCSAVNQAVGMARLTKVYSSDRLETKQNMQPVERDHSSEAAGVHEKHADGERNIFAGGWTWATHCAASCQKALVGGVAETAKYSSGARFYPGQPKLLDTNVAYTCLRKLGVGGHWVPHWEAIAQRELEEVIFTAVTAAASAAGPTYVKFLQVYRAYLLLSNEASEKSKRTFLDHAFVLGGSLSKSAAAEIGSGDKLPPVAVAVKVMRPGVREAMEFGVLVYRSVEEFAVAMRRQLDFGLEEKHLKLFRANFGLSTIPLPDDLLPMRNRCRRASRPRQCEAPMEDGKAEQKAEQYHTNILGSLSRKILGMRRQVTFPYPFEALSSSEVIVMTLESGFTLNQLFKIRAEPEELEESPRNQRDLREDRGLAMTKREQGDSPVSFPSLAAKKIIELIFPVLPATLPSRLLTNVPHFDALAMLQRAKRSSCQDKEGFCSEVEQLIDEHHFEEGNSLQMSRVRLTSLMGHMLSVSKKYCVELDPSFVSIVVAMSVLEGVGAQLCPDADVLKAALPYSLMAAKLLNPDSSRKA</sequence>
<dbReference type="PANTHER" id="PTHR45890">
    <property type="entry name" value="AARF DOMAIN CONTAINING KINASE 2 (PREDICTED)"/>
    <property type="match status" value="1"/>
</dbReference>
<dbReference type="EMBL" id="HG673411">
    <property type="protein sequence ID" value="CDI83413.1"/>
    <property type="molecule type" value="Genomic_DNA"/>
</dbReference>
<dbReference type="GeneID" id="25268945"/>
<feature type="region of interest" description="Disordered" evidence="1">
    <location>
        <begin position="195"/>
        <end position="214"/>
    </location>
</feature>
<dbReference type="PANTHER" id="PTHR45890:SF1">
    <property type="entry name" value="AARF DOMAIN CONTAINING KINASE 2"/>
    <property type="match status" value="1"/>
</dbReference>
<dbReference type="RefSeq" id="XP_013247454.1">
    <property type="nucleotide sequence ID" value="XM_013392000.1"/>
</dbReference>
<organism evidence="2 3">
    <name type="scientific">Eimeria acervulina</name>
    <name type="common">Coccidian parasite</name>
    <dbReference type="NCBI Taxonomy" id="5801"/>
    <lineage>
        <taxon>Eukaryota</taxon>
        <taxon>Sar</taxon>
        <taxon>Alveolata</taxon>
        <taxon>Apicomplexa</taxon>
        <taxon>Conoidasida</taxon>
        <taxon>Coccidia</taxon>
        <taxon>Eucoccidiorida</taxon>
        <taxon>Eimeriorina</taxon>
        <taxon>Eimeriidae</taxon>
        <taxon>Eimeria</taxon>
    </lineage>
</organism>
<feature type="region of interest" description="Disordered" evidence="1">
    <location>
        <begin position="61"/>
        <end position="91"/>
    </location>
</feature>
<proteinExistence type="predicted"/>
<dbReference type="OMA" id="EYDHEST"/>
<accession>U6GVV4</accession>
<dbReference type="VEuPathDB" id="ToxoDB:EAH_00008750"/>
<dbReference type="AlphaFoldDB" id="U6GVV4"/>
<dbReference type="Proteomes" id="UP000018050">
    <property type="component" value="Unassembled WGS sequence"/>
</dbReference>
<protein>
    <submittedName>
        <fullName evidence="2">Uncharacterized protein</fullName>
    </submittedName>
</protein>
<reference evidence="2" key="2">
    <citation type="submission" date="2013-10" db="EMBL/GenBank/DDBJ databases">
        <authorList>
            <person name="Aslett M."/>
        </authorList>
    </citation>
    <scope>NUCLEOTIDE SEQUENCE</scope>
    <source>
        <strain evidence="2">Houghton</strain>
    </source>
</reference>
<reference evidence="2" key="1">
    <citation type="submission" date="2013-10" db="EMBL/GenBank/DDBJ databases">
        <title>Genomic analysis of the causative agents of coccidiosis in chickens.</title>
        <authorList>
            <person name="Reid A.J."/>
            <person name="Blake D."/>
            <person name="Billington K."/>
            <person name="Browne H."/>
            <person name="Dunn M."/>
            <person name="Hung S."/>
            <person name="Kawahara F."/>
            <person name="Miranda-Saavedra D."/>
            <person name="Mourier T."/>
            <person name="Nagra H."/>
            <person name="Otto T.D."/>
            <person name="Rawlings N."/>
            <person name="Sanchez A."/>
            <person name="Sanders M."/>
            <person name="Subramaniam C."/>
            <person name="Tay Y."/>
            <person name="Dear P."/>
            <person name="Doerig C."/>
            <person name="Gruber A."/>
            <person name="Parkinson J."/>
            <person name="Shirley M."/>
            <person name="Wan K.L."/>
            <person name="Berriman M."/>
            <person name="Tomley F."/>
            <person name="Pain A."/>
        </authorList>
    </citation>
    <scope>NUCLEOTIDE SEQUENCE</scope>
    <source>
        <strain evidence="2">Houghton</strain>
    </source>
</reference>
<keyword evidence="3" id="KW-1185">Reference proteome</keyword>
<evidence type="ECO:0000313" key="3">
    <source>
        <dbReference type="Proteomes" id="UP000018050"/>
    </source>
</evidence>
<feature type="compositionally biased region" description="Basic and acidic residues" evidence="1">
    <location>
        <begin position="202"/>
        <end position="214"/>
    </location>
</feature>
<name>U6GVV4_EIMAC</name>
<dbReference type="InterPro" id="IPR052402">
    <property type="entry name" value="ADCK_kinase"/>
</dbReference>
<dbReference type="OrthoDB" id="427480at2759"/>
<gene>
    <name evidence="2" type="ORF">EAH_00008750</name>
</gene>